<evidence type="ECO:0000313" key="3">
    <source>
        <dbReference type="Proteomes" id="UP001558652"/>
    </source>
</evidence>
<accession>A0ABD0YIY4</accession>
<organism evidence="2 3">
    <name type="scientific">Ranatra chinensis</name>
    <dbReference type="NCBI Taxonomy" id="642074"/>
    <lineage>
        <taxon>Eukaryota</taxon>
        <taxon>Metazoa</taxon>
        <taxon>Ecdysozoa</taxon>
        <taxon>Arthropoda</taxon>
        <taxon>Hexapoda</taxon>
        <taxon>Insecta</taxon>
        <taxon>Pterygota</taxon>
        <taxon>Neoptera</taxon>
        <taxon>Paraneoptera</taxon>
        <taxon>Hemiptera</taxon>
        <taxon>Heteroptera</taxon>
        <taxon>Panheteroptera</taxon>
        <taxon>Nepomorpha</taxon>
        <taxon>Nepidae</taxon>
        <taxon>Ranatrinae</taxon>
        <taxon>Ranatra</taxon>
    </lineage>
</organism>
<reference evidence="2 3" key="1">
    <citation type="submission" date="2024-07" db="EMBL/GenBank/DDBJ databases">
        <title>Chromosome-level genome assembly of the water stick insect Ranatra chinensis (Heteroptera: Nepidae).</title>
        <authorList>
            <person name="Liu X."/>
        </authorList>
    </citation>
    <scope>NUCLEOTIDE SEQUENCE [LARGE SCALE GENOMIC DNA]</scope>
    <source>
        <strain evidence="2">Cailab_2021Rc</strain>
        <tissue evidence="2">Muscle</tissue>
    </source>
</reference>
<name>A0ABD0YIY4_9HEMI</name>
<dbReference type="PANTHER" id="PTHR36694">
    <property type="entry name" value="PASIFLORA 1, ISOFORM A-RELATED"/>
    <property type="match status" value="1"/>
</dbReference>
<evidence type="ECO:0000313" key="2">
    <source>
        <dbReference type="EMBL" id="KAL1131124.1"/>
    </source>
</evidence>
<dbReference type="AlphaFoldDB" id="A0ABD0YIY4"/>
<dbReference type="EMBL" id="JBFDAA010000007">
    <property type="protein sequence ID" value="KAL1131124.1"/>
    <property type="molecule type" value="Genomic_DNA"/>
</dbReference>
<dbReference type="PANTHER" id="PTHR36694:SF11">
    <property type="entry name" value="LP21121P-RELATED"/>
    <property type="match status" value="1"/>
</dbReference>
<gene>
    <name evidence="2" type="ORF">AAG570_012361</name>
</gene>
<keyword evidence="1" id="KW-0472">Membrane</keyword>
<protein>
    <recommendedName>
        <fullName evidence="4">Transmembrane protein</fullName>
    </recommendedName>
</protein>
<feature type="transmembrane region" description="Helical" evidence="1">
    <location>
        <begin position="158"/>
        <end position="180"/>
    </location>
</feature>
<dbReference type="Proteomes" id="UP001558652">
    <property type="component" value="Unassembled WGS sequence"/>
</dbReference>
<evidence type="ECO:0000256" key="1">
    <source>
        <dbReference type="SAM" id="Phobius"/>
    </source>
</evidence>
<proteinExistence type="predicted"/>
<keyword evidence="1" id="KW-1133">Transmembrane helix</keyword>
<sequence length="215" mass="24633">MTIPIQRCFCFFSLRQGTMLIGLLVLLLSAFCLFLLLLGSAHAHEMTSLLEADLEDSMHREGFLLTEERSKHFESSTNPQNDLMFHRAQHLAVLVIVWLYLGVALATIHLVFCILLLYGTIMRIRQLLLPWMCITMFGLILCSAGMVVSMYLAEGYEFVAIFIFASFFILIGFYFWLVVYSHYVEMCTLKATACSIRHHMINEGYFNFLAKASDV</sequence>
<feature type="transmembrane region" description="Helical" evidence="1">
    <location>
        <begin position="91"/>
        <end position="117"/>
    </location>
</feature>
<keyword evidence="3" id="KW-1185">Reference proteome</keyword>
<keyword evidence="1" id="KW-0812">Transmembrane</keyword>
<evidence type="ECO:0008006" key="4">
    <source>
        <dbReference type="Google" id="ProtNLM"/>
    </source>
</evidence>
<comment type="caution">
    <text evidence="2">The sequence shown here is derived from an EMBL/GenBank/DDBJ whole genome shotgun (WGS) entry which is preliminary data.</text>
</comment>
<feature type="transmembrane region" description="Helical" evidence="1">
    <location>
        <begin position="129"/>
        <end position="152"/>
    </location>
</feature>